<dbReference type="Gene3D" id="3.20.20.100">
    <property type="entry name" value="NADP-dependent oxidoreductase domain"/>
    <property type="match status" value="1"/>
</dbReference>
<protein>
    <submittedName>
        <fullName evidence="7">Acyltransferase family protein</fullName>
    </submittedName>
</protein>
<dbReference type="GO" id="GO:0016616">
    <property type="term" value="F:oxidoreductase activity, acting on the CH-OH group of donors, NAD or NADP as acceptor"/>
    <property type="evidence" value="ECO:0007669"/>
    <property type="project" value="UniProtKB-ARBA"/>
</dbReference>
<name>A0A5S4YMG7_9BRAD</name>
<evidence type="ECO:0000313" key="7">
    <source>
        <dbReference type="EMBL" id="TYO61529.1"/>
    </source>
</evidence>
<dbReference type="Pfam" id="PF00248">
    <property type="entry name" value="Aldo_ket_red"/>
    <property type="match status" value="1"/>
</dbReference>
<dbReference type="InterPro" id="IPR018170">
    <property type="entry name" value="Aldo/ket_reductase_CS"/>
</dbReference>
<keyword evidence="2" id="KW-0521">NADP</keyword>
<keyword evidence="4" id="KW-0812">Transmembrane</keyword>
<dbReference type="SUPFAM" id="SSF51430">
    <property type="entry name" value="NAD(P)-linked oxidoreductase"/>
    <property type="match status" value="1"/>
</dbReference>
<dbReference type="Proteomes" id="UP000324797">
    <property type="component" value="Unassembled WGS sequence"/>
</dbReference>
<feature type="transmembrane region" description="Helical" evidence="4">
    <location>
        <begin position="68"/>
        <end position="87"/>
    </location>
</feature>
<keyword evidence="4" id="KW-0472">Membrane</keyword>
<proteinExistence type="inferred from homology"/>
<evidence type="ECO:0000256" key="1">
    <source>
        <dbReference type="ARBA" id="ARBA00007905"/>
    </source>
</evidence>
<evidence type="ECO:0000259" key="5">
    <source>
        <dbReference type="Pfam" id="PF00248"/>
    </source>
</evidence>
<dbReference type="PROSITE" id="PS00063">
    <property type="entry name" value="ALDOKETO_REDUCTASE_3"/>
    <property type="match status" value="1"/>
</dbReference>
<evidence type="ECO:0000259" key="6">
    <source>
        <dbReference type="Pfam" id="PF01757"/>
    </source>
</evidence>
<accession>A0A5S4YMG7</accession>
<feature type="transmembrane region" description="Helical" evidence="4">
    <location>
        <begin position="315"/>
        <end position="334"/>
    </location>
</feature>
<dbReference type="AlphaFoldDB" id="A0A5S4YMG7"/>
<comment type="similarity">
    <text evidence="1">Belongs to the aldo/keto reductase family.</text>
</comment>
<dbReference type="PANTHER" id="PTHR43827:SF3">
    <property type="entry name" value="NADP-DEPENDENT OXIDOREDUCTASE DOMAIN-CONTAINING PROTEIN"/>
    <property type="match status" value="1"/>
</dbReference>
<dbReference type="PROSITE" id="PS00798">
    <property type="entry name" value="ALDOKETO_REDUCTASE_1"/>
    <property type="match status" value="1"/>
</dbReference>
<feature type="transmembrane region" description="Helical" evidence="4">
    <location>
        <begin position="346"/>
        <end position="367"/>
    </location>
</feature>
<feature type="transmembrane region" description="Helical" evidence="4">
    <location>
        <begin position="277"/>
        <end position="295"/>
    </location>
</feature>
<dbReference type="InterPro" id="IPR020471">
    <property type="entry name" value="AKR"/>
</dbReference>
<dbReference type="GO" id="GO:0016747">
    <property type="term" value="F:acyltransferase activity, transferring groups other than amino-acyl groups"/>
    <property type="evidence" value="ECO:0007669"/>
    <property type="project" value="InterPro"/>
</dbReference>
<dbReference type="FunFam" id="3.20.20.100:FF:000015">
    <property type="entry name" value="Oxidoreductase, aldo/keto reductase family"/>
    <property type="match status" value="1"/>
</dbReference>
<keyword evidence="3" id="KW-0560">Oxidoreductase</keyword>
<reference evidence="7 8" key="1">
    <citation type="submission" date="2019-08" db="EMBL/GenBank/DDBJ databases">
        <title>Bradyrhizobium hipponensis sp. nov., a rhizobium isolated from a Lupinus angustifolius root nodule in Tunisia.</title>
        <authorList>
            <person name="Off K."/>
            <person name="Rejili M."/>
            <person name="Mars M."/>
            <person name="Brachmann A."/>
            <person name="Marin M."/>
        </authorList>
    </citation>
    <scope>NUCLEOTIDE SEQUENCE [LARGE SCALE GENOMIC DNA]</scope>
    <source>
        <strain evidence="8">aSej3</strain>
    </source>
</reference>
<keyword evidence="7" id="KW-0012">Acyltransferase</keyword>
<feature type="transmembrane region" description="Helical" evidence="4">
    <location>
        <begin position="176"/>
        <end position="196"/>
    </location>
</feature>
<evidence type="ECO:0000313" key="8">
    <source>
        <dbReference type="Proteomes" id="UP000324797"/>
    </source>
</evidence>
<dbReference type="EMBL" id="VSTH01000176">
    <property type="protein sequence ID" value="TYO61529.1"/>
    <property type="molecule type" value="Genomic_DNA"/>
</dbReference>
<feature type="transmembrane region" description="Helical" evidence="4">
    <location>
        <begin position="227"/>
        <end position="245"/>
    </location>
</feature>
<dbReference type="InterPro" id="IPR023210">
    <property type="entry name" value="NADP_OxRdtase_dom"/>
</dbReference>
<feature type="domain" description="NADP-dependent oxidoreductase" evidence="5">
    <location>
        <begin position="465"/>
        <end position="707"/>
    </location>
</feature>
<sequence>MIGFRAETGVSPVLSDWLDLARGLAAVEVVAFHSYQLMFMEKLPSESYDPAIRLVYSVLWALSAHGPAAVLVFFVLSGYLVGGPALVRSLRGQLHVVDYFSARFARLYVVLLPALTISFCVFISAQQSAGWQTYVSSHQDVYNSAAIFHAPVGVATAICNGLFLQTIACSAFAGNAALWSLSNEFWYYVLFFALISVRKTPAYGLLIIAVFGLFVMAEHFDRSGTHIGLKLLFFFAIWCLGVTAYAVTAPIWAWCCGFLVSMGGLYLLTSKGLFPQWAAFSLAVGLGAAALIIGLDYLKIPLPSLLRRGRELAKFSFSLYAIHYPILLLLNVTGAGGRQDFTLASVGLDASFILTCLLAAGIVYFMFESRTPAIRDWLKGIMLYGIAGGGRRFRPTVIADAVSSRSAIAADRAMMMPGAVARPPLQSSGTDATLVQIASPQGRHRAPAANVPMVLLNDGHALPQLGFGVWQIDNARAPEVVATAMNAGYRLIDTAANYGNEASVGVALRRMNLPRSQLYVTTKLRNEDHGYDRAMRAFDASAARLQLDVVDLYLIHWPCPQRAAYVETWRALIELQKQGRVRSIGVSNFAADHLECIIHETGVTPAVNQIELHPAFQQQMLRNIHERYGIVTQAWSPLGQGRALDDPRIRAIAERSSRTVAQVILRWHFETGSIAIPKSANAARMAENIDLFGFELTSNDHAVIAGLDRPDGRIGPDPAAYGQMRILRRLTRRFLTT</sequence>
<dbReference type="PANTHER" id="PTHR43827">
    <property type="entry name" value="2,5-DIKETO-D-GLUCONIC ACID REDUCTASE"/>
    <property type="match status" value="1"/>
</dbReference>
<dbReference type="InterPro" id="IPR002656">
    <property type="entry name" value="Acyl_transf_3_dom"/>
</dbReference>
<dbReference type="Pfam" id="PF01757">
    <property type="entry name" value="Acyl_transf_3"/>
    <property type="match status" value="1"/>
</dbReference>
<comment type="caution">
    <text evidence="7">The sequence shown here is derived from an EMBL/GenBank/DDBJ whole genome shotgun (WGS) entry which is preliminary data.</text>
</comment>
<evidence type="ECO:0000256" key="3">
    <source>
        <dbReference type="ARBA" id="ARBA00023002"/>
    </source>
</evidence>
<gene>
    <name evidence="7" type="ORF">FXV83_37855</name>
</gene>
<evidence type="ECO:0000256" key="4">
    <source>
        <dbReference type="SAM" id="Phobius"/>
    </source>
</evidence>
<keyword evidence="4" id="KW-1133">Transmembrane helix</keyword>
<feature type="transmembrane region" description="Helical" evidence="4">
    <location>
        <begin position="107"/>
        <end position="125"/>
    </location>
</feature>
<feature type="transmembrane region" description="Helical" evidence="4">
    <location>
        <begin position="145"/>
        <end position="164"/>
    </location>
</feature>
<dbReference type="PROSITE" id="PS00062">
    <property type="entry name" value="ALDOKETO_REDUCTASE_2"/>
    <property type="match status" value="1"/>
</dbReference>
<keyword evidence="8" id="KW-1185">Reference proteome</keyword>
<feature type="domain" description="Acyltransferase 3" evidence="6">
    <location>
        <begin position="16"/>
        <end position="357"/>
    </location>
</feature>
<feature type="transmembrane region" description="Helical" evidence="4">
    <location>
        <begin position="202"/>
        <end position="220"/>
    </location>
</feature>
<organism evidence="7 8">
    <name type="scientific">Bradyrhizobium hipponense</name>
    <dbReference type="NCBI Taxonomy" id="2605638"/>
    <lineage>
        <taxon>Bacteria</taxon>
        <taxon>Pseudomonadati</taxon>
        <taxon>Pseudomonadota</taxon>
        <taxon>Alphaproteobacteria</taxon>
        <taxon>Hyphomicrobiales</taxon>
        <taxon>Nitrobacteraceae</taxon>
        <taxon>Bradyrhizobium</taxon>
    </lineage>
</organism>
<dbReference type="InterPro" id="IPR036812">
    <property type="entry name" value="NAD(P)_OxRdtase_dom_sf"/>
</dbReference>
<keyword evidence="7" id="KW-0808">Transferase</keyword>
<dbReference type="PRINTS" id="PR00069">
    <property type="entry name" value="ALDKETRDTASE"/>
</dbReference>
<evidence type="ECO:0000256" key="2">
    <source>
        <dbReference type="ARBA" id="ARBA00022857"/>
    </source>
</evidence>